<feature type="chain" id="PRO_5011607213" description="DUF4270 domain-containing protein" evidence="1">
    <location>
        <begin position="23"/>
        <end position="520"/>
    </location>
</feature>
<dbReference type="Pfam" id="PF14092">
    <property type="entry name" value="DUF4270"/>
    <property type="match status" value="1"/>
</dbReference>
<evidence type="ECO:0000313" key="3">
    <source>
        <dbReference type="Proteomes" id="UP000199153"/>
    </source>
</evidence>
<evidence type="ECO:0000313" key="2">
    <source>
        <dbReference type="EMBL" id="SFN25856.1"/>
    </source>
</evidence>
<proteinExistence type="predicted"/>
<dbReference type="OrthoDB" id="1466062at2"/>
<sequence length="520" mass="58112">MNFKRLTSKIAALLAVSFVLVACDDEFSTVGGEIIENPTDVELQKLEVTTYSKKINSVQTNNLSDYLLGVYSDPVYGETAASIFSQLSLTTTNPGFGDNTQLDSVVLTIPFYSTEGESDEEGNIEYSLDSIFGEGSFKLSVQESRYFLADFDPDADFQSRQKYYSDQQDLIEQNLVGDVLYENDNFEPSSEAIVNYGYDEVGEADTTTTGPALRIKLPVDYFQQKIINKEGSSELSNNNNFRDYFRGLFLKAEANNDASSQILLNLGKGDVNLYYTYEAEETNDDGDAETVEKGGSYQLKFGSNAVNTFEGEFPADVLQAITAADTENGEENIFLKGGEGSMAIIELFENESEIEELKENNWLINEVNLQFYVNQDFMAGAQEPDRLYVYDLENNRIIADYSFAEQFIGDFNPEDPSESMKTFSKPLERDENENGIKYSLNLTQHVNQILNNEGENVKLGLVITQNINQTANSAVRDSGEVSRVPAMSVLAPLGTVLYGNAAEDEEKQPKLWIYYTRTTE</sequence>
<evidence type="ECO:0008006" key="4">
    <source>
        <dbReference type="Google" id="ProtNLM"/>
    </source>
</evidence>
<feature type="signal peptide" evidence="1">
    <location>
        <begin position="1"/>
        <end position="22"/>
    </location>
</feature>
<dbReference type="EMBL" id="FOVL01000001">
    <property type="protein sequence ID" value="SFN25856.1"/>
    <property type="molecule type" value="Genomic_DNA"/>
</dbReference>
<dbReference type="AlphaFoldDB" id="A0A1I4XJT7"/>
<keyword evidence="1" id="KW-0732">Signal</keyword>
<evidence type="ECO:0000256" key="1">
    <source>
        <dbReference type="SAM" id="SignalP"/>
    </source>
</evidence>
<gene>
    <name evidence="2" type="ORF">SAMN05660413_00088</name>
</gene>
<protein>
    <recommendedName>
        <fullName evidence="4">DUF4270 domain-containing protein</fullName>
    </recommendedName>
</protein>
<dbReference type="PROSITE" id="PS51257">
    <property type="entry name" value="PROKAR_LIPOPROTEIN"/>
    <property type="match status" value="1"/>
</dbReference>
<reference evidence="2 3" key="1">
    <citation type="submission" date="2016-10" db="EMBL/GenBank/DDBJ databases">
        <authorList>
            <person name="de Groot N.N."/>
        </authorList>
    </citation>
    <scope>NUCLEOTIDE SEQUENCE [LARGE SCALE GENOMIC DNA]</scope>
    <source>
        <strain evidence="2 3">DSM 17794</strain>
    </source>
</reference>
<organism evidence="2 3">
    <name type="scientific">Salegentibacter flavus</name>
    <dbReference type="NCBI Taxonomy" id="287099"/>
    <lineage>
        <taxon>Bacteria</taxon>
        <taxon>Pseudomonadati</taxon>
        <taxon>Bacteroidota</taxon>
        <taxon>Flavobacteriia</taxon>
        <taxon>Flavobacteriales</taxon>
        <taxon>Flavobacteriaceae</taxon>
        <taxon>Salegentibacter</taxon>
    </lineage>
</organism>
<keyword evidence="3" id="KW-1185">Reference proteome</keyword>
<name>A0A1I4XJT7_9FLAO</name>
<accession>A0A1I4XJT7</accession>
<dbReference type="STRING" id="287099.SAMN05660413_00088"/>
<dbReference type="RefSeq" id="WP_093404485.1">
    <property type="nucleotide sequence ID" value="NZ_FOVL01000001.1"/>
</dbReference>
<dbReference type="InterPro" id="IPR025366">
    <property type="entry name" value="DUF4270"/>
</dbReference>
<dbReference type="Proteomes" id="UP000199153">
    <property type="component" value="Unassembled WGS sequence"/>
</dbReference>